<dbReference type="InterPro" id="IPR050491">
    <property type="entry name" value="AmpC-like"/>
</dbReference>
<dbReference type="SUPFAM" id="SSF56601">
    <property type="entry name" value="beta-lactamase/transpeptidase-like"/>
    <property type="match status" value="1"/>
</dbReference>
<name>A0A967EVS9_9PROT</name>
<reference evidence="2" key="1">
    <citation type="submission" date="2020-03" db="EMBL/GenBank/DDBJ databases">
        <title>Genome of Pelagibius litoralis DSM 21314T.</title>
        <authorList>
            <person name="Wang G."/>
        </authorList>
    </citation>
    <scope>NUCLEOTIDE SEQUENCE</scope>
    <source>
        <strain evidence="2">DSM 21314</strain>
    </source>
</reference>
<dbReference type="RefSeq" id="WP_167224426.1">
    <property type="nucleotide sequence ID" value="NZ_JAAQPH010000007.1"/>
</dbReference>
<keyword evidence="3" id="KW-1185">Reference proteome</keyword>
<gene>
    <name evidence="2" type="ORF">HBA54_11130</name>
</gene>
<dbReference type="InterPro" id="IPR012338">
    <property type="entry name" value="Beta-lactam/transpept-like"/>
</dbReference>
<dbReference type="Gene3D" id="3.40.710.10">
    <property type="entry name" value="DD-peptidase/beta-lactamase superfamily"/>
    <property type="match status" value="1"/>
</dbReference>
<sequence>MSLSSTHDTARSLQALVDRTVGNDQSIPGVILRVETPDFTWEGAAGYCDPRRGFVLRVDDAFHAASITKMFTATLCLQLAEEGLVDLDTGIGHYLEETLTDGLHIHDGRDHGASLTLRQLLSHTSGIADFFGDGPPDPDGKPPFVAEMAADPHRLWDPRKVIAWFKPRMAPRFAPGTGWHYSDTGFLLAGLVIEAVTGEPLHHAYRRRIFEPLGMAHSYLLYREEPRPVTPERGPANPFVGDTDYGSLRSTSADWGSGGLVVTAGDLARFLRAFADSGIFQQTQSRVQMQSWHPTGEAGVDYGLGLRRFDLTALGLPGFGELWGHTGFLKSFALYWPQGDAVICGTMNQSQTTGVFSDRRPVSPLVPATLTLLSPAPTVAHRSERAAGVVPFQVRAQ</sequence>
<dbReference type="Proteomes" id="UP000761264">
    <property type="component" value="Unassembled WGS sequence"/>
</dbReference>
<dbReference type="PANTHER" id="PTHR46825:SF9">
    <property type="entry name" value="BETA-LACTAMASE-RELATED DOMAIN-CONTAINING PROTEIN"/>
    <property type="match status" value="1"/>
</dbReference>
<accession>A0A967EVS9</accession>
<dbReference type="EMBL" id="JAAQPH010000007">
    <property type="protein sequence ID" value="NIA69141.1"/>
    <property type="molecule type" value="Genomic_DNA"/>
</dbReference>
<evidence type="ECO:0000313" key="3">
    <source>
        <dbReference type="Proteomes" id="UP000761264"/>
    </source>
</evidence>
<dbReference type="Pfam" id="PF00144">
    <property type="entry name" value="Beta-lactamase"/>
    <property type="match status" value="1"/>
</dbReference>
<dbReference type="AlphaFoldDB" id="A0A967EVS9"/>
<organism evidence="2 3">
    <name type="scientific">Pelagibius litoralis</name>
    <dbReference type="NCBI Taxonomy" id="374515"/>
    <lineage>
        <taxon>Bacteria</taxon>
        <taxon>Pseudomonadati</taxon>
        <taxon>Pseudomonadota</taxon>
        <taxon>Alphaproteobacteria</taxon>
        <taxon>Rhodospirillales</taxon>
        <taxon>Rhodovibrionaceae</taxon>
        <taxon>Pelagibius</taxon>
    </lineage>
</organism>
<comment type="caution">
    <text evidence="2">The sequence shown here is derived from an EMBL/GenBank/DDBJ whole genome shotgun (WGS) entry which is preliminary data.</text>
</comment>
<dbReference type="InterPro" id="IPR001466">
    <property type="entry name" value="Beta-lactam-related"/>
</dbReference>
<evidence type="ECO:0000259" key="1">
    <source>
        <dbReference type="Pfam" id="PF00144"/>
    </source>
</evidence>
<feature type="domain" description="Beta-lactamase-related" evidence="1">
    <location>
        <begin position="22"/>
        <end position="356"/>
    </location>
</feature>
<dbReference type="PANTHER" id="PTHR46825">
    <property type="entry name" value="D-ALANYL-D-ALANINE-CARBOXYPEPTIDASE/ENDOPEPTIDASE AMPH"/>
    <property type="match status" value="1"/>
</dbReference>
<protein>
    <submittedName>
        <fullName evidence="2">Beta-lactamase family protein</fullName>
    </submittedName>
</protein>
<evidence type="ECO:0000313" key="2">
    <source>
        <dbReference type="EMBL" id="NIA69141.1"/>
    </source>
</evidence>
<proteinExistence type="predicted"/>